<dbReference type="Proteomes" id="UP001332243">
    <property type="component" value="Unassembled WGS sequence"/>
</dbReference>
<comment type="similarity">
    <text evidence="5 17">Belongs to the PEP-utilizing enzyme family.</text>
</comment>
<dbReference type="InterPro" id="IPR050499">
    <property type="entry name" value="PEP-utilizing_PTS_enzyme"/>
</dbReference>
<evidence type="ECO:0000256" key="10">
    <source>
        <dbReference type="ARBA" id="ARBA00022597"/>
    </source>
</evidence>
<feature type="domain" description="PEP-utilising enzyme C-terminal" evidence="20">
    <location>
        <begin position="263"/>
        <end position="529"/>
    </location>
</feature>
<evidence type="ECO:0000256" key="3">
    <source>
        <dbReference type="ARBA" id="ARBA00002728"/>
    </source>
</evidence>
<evidence type="ECO:0000256" key="14">
    <source>
        <dbReference type="ARBA" id="ARBA00022777"/>
    </source>
</evidence>
<dbReference type="Gene3D" id="3.20.20.60">
    <property type="entry name" value="Phosphoenolpyruvate-binding domains"/>
    <property type="match status" value="1"/>
</dbReference>
<evidence type="ECO:0000256" key="5">
    <source>
        <dbReference type="ARBA" id="ARBA00007837"/>
    </source>
</evidence>
<evidence type="ECO:0000259" key="20">
    <source>
        <dbReference type="Pfam" id="PF02896"/>
    </source>
</evidence>
<dbReference type="EC" id="2.7.3.9" evidence="6 17"/>
<dbReference type="GO" id="GO:0008965">
    <property type="term" value="F:phosphoenolpyruvate-protein phosphotransferase activity"/>
    <property type="evidence" value="ECO:0007669"/>
    <property type="project" value="UniProtKB-EC"/>
</dbReference>
<dbReference type="Pfam" id="PF02896">
    <property type="entry name" value="PEP-utilizers_C"/>
    <property type="match status" value="1"/>
</dbReference>
<dbReference type="SUPFAM" id="SSF51621">
    <property type="entry name" value="Phosphoenolpyruvate/pyruvate domain"/>
    <property type="match status" value="1"/>
</dbReference>
<accession>A0ABU7S247</accession>
<dbReference type="InterPro" id="IPR040442">
    <property type="entry name" value="Pyrv_kinase-like_dom_sf"/>
</dbReference>
<keyword evidence="13 17" id="KW-0479">Metal-binding</keyword>
<dbReference type="SUPFAM" id="SSF47831">
    <property type="entry name" value="Enzyme I of the PEP:sugar phosphotransferase system HPr-binding (sub)domain"/>
    <property type="match status" value="1"/>
</dbReference>
<comment type="subcellular location">
    <subcellularLocation>
        <location evidence="4 17">Cytoplasm</location>
    </subcellularLocation>
</comment>
<dbReference type="PIRSF" id="PIRSF000732">
    <property type="entry name" value="PTS_enzyme_I"/>
    <property type="match status" value="1"/>
</dbReference>
<dbReference type="InterPro" id="IPR024692">
    <property type="entry name" value="PTS_EI"/>
</dbReference>
<organism evidence="22 23">
    <name type="scientific">Plantactinospora sonchi</name>
    <dbReference type="NCBI Taxonomy" id="1544735"/>
    <lineage>
        <taxon>Bacteria</taxon>
        <taxon>Bacillati</taxon>
        <taxon>Actinomycetota</taxon>
        <taxon>Actinomycetes</taxon>
        <taxon>Micromonosporales</taxon>
        <taxon>Micromonosporaceae</taxon>
        <taxon>Plantactinospora</taxon>
    </lineage>
</organism>
<protein>
    <recommendedName>
        <fullName evidence="7 17">Phosphoenolpyruvate-protein phosphotransferase</fullName>
        <ecNumber evidence="6 17">2.7.3.9</ecNumber>
    </recommendedName>
    <alternativeName>
        <fullName evidence="16 17">Phosphotransferase system, enzyme I</fullName>
    </alternativeName>
</protein>
<comment type="function">
    <text evidence="3 17">General (non sugar-specific) component of the phosphoenolpyruvate-dependent sugar phosphotransferase system (sugar PTS). This major carbohydrate active-transport system catalyzes the phosphorylation of incoming sugar substrates concomitantly with their translocation across the cell membrane. Enzyme I transfers the phosphoryl group from phosphoenolpyruvate (PEP) to the phosphoryl carrier protein (HPr).</text>
</comment>
<proteinExistence type="inferred from homology"/>
<evidence type="ECO:0000256" key="11">
    <source>
        <dbReference type="ARBA" id="ARBA00022679"/>
    </source>
</evidence>
<evidence type="ECO:0000256" key="6">
    <source>
        <dbReference type="ARBA" id="ARBA00012232"/>
    </source>
</evidence>
<sequence>MSESPTVERARPETELSGVGIGLVAEVGVVARMADPPPPPSAAASQEPADVERKRARQALAAVAADLRDRAAQAGGDAADVLEAQALMAEDFSLAAAVEEGVKAGRTAARAIYEAFAGYREALAGAGEYLAARVADLDDIRNRAIAASLGLPPPGVPELPHPYVLVATDLAPADTATLDLSKVVALVTVEGGPTSHTAILARSRGIPAMVGCAGAARLRDGDEVLVDPAHHVVVLNPEPARVGAARAAAAAVVGSAGAVGAGATADGKAVALLANIGGPDDVAGALAAGAEGVGLLRTEFLYLDAEHAPSVEEQEGIYRRIFTELGDRRVVVRVLDAGADKPLAFLPVGKEPNPALGLRGIRALRAHPDILRDQLAAIARAQSGTSTTVWVMAPMVGEPAEAEWFVAQARRAGLATAGVMIEVPSAALLTEEILVSAAFVSLGTNDLAQYALAADRQLGTLAHLLDPWHPAVLRLIGISAGAAASAGKPIGVCGESAADPLLACVLVGLGVGSLSMAPTALGAVRATLGRYTYDECVRMAGLARSAGSAAQARAVVREAADEL</sequence>
<feature type="domain" description="PEP-utilising enzyme mobile" evidence="19">
    <location>
        <begin position="160"/>
        <end position="229"/>
    </location>
</feature>
<keyword evidence="9 17" id="KW-0963">Cytoplasm</keyword>
<keyword evidence="8 17" id="KW-0813">Transport</keyword>
<feature type="region of interest" description="Disordered" evidence="18">
    <location>
        <begin position="32"/>
        <end position="53"/>
    </location>
</feature>
<evidence type="ECO:0000256" key="17">
    <source>
        <dbReference type="PIRNR" id="PIRNR000732"/>
    </source>
</evidence>
<keyword evidence="15 17" id="KW-0460">Magnesium</keyword>
<evidence type="ECO:0000256" key="13">
    <source>
        <dbReference type="ARBA" id="ARBA00022723"/>
    </source>
</evidence>
<dbReference type="InterPro" id="IPR000121">
    <property type="entry name" value="PEP_util_C"/>
</dbReference>
<keyword evidence="11 17" id="KW-0808">Transferase</keyword>
<dbReference type="InterPro" id="IPR018274">
    <property type="entry name" value="PEP_util_AS"/>
</dbReference>
<dbReference type="Pfam" id="PF05524">
    <property type="entry name" value="PEP-utilisers_N"/>
    <property type="match status" value="1"/>
</dbReference>
<evidence type="ECO:0000256" key="2">
    <source>
        <dbReference type="ARBA" id="ARBA00001946"/>
    </source>
</evidence>
<evidence type="ECO:0000256" key="16">
    <source>
        <dbReference type="ARBA" id="ARBA00033235"/>
    </source>
</evidence>
<keyword evidence="23" id="KW-1185">Reference proteome</keyword>
<dbReference type="Gene3D" id="1.10.274.10">
    <property type="entry name" value="PtsI, HPr-binding domain"/>
    <property type="match status" value="1"/>
</dbReference>
<reference evidence="22 23" key="1">
    <citation type="submission" date="2024-01" db="EMBL/GenBank/DDBJ databases">
        <title>Genome insights into Plantactinospora sonchi sp. nov.</title>
        <authorList>
            <person name="Wang L."/>
        </authorList>
    </citation>
    <scope>NUCLEOTIDE SEQUENCE [LARGE SCALE GENOMIC DNA]</scope>
    <source>
        <strain evidence="22 23">NEAU-QY2</strain>
    </source>
</reference>
<dbReference type="InterPro" id="IPR008279">
    <property type="entry name" value="PEP-util_enz_mobile_dom"/>
</dbReference>
<evidence type="ECO:0000256" key="4">
    <source>
        <dbReference type="ARBA" id="ARBA00004496"/>
    </source>
</evidence>
<dbReference type="Pfam" id="PF00391">
    <property type="entry name" value="PEP-utilizers"/>
    <property type="match status" value="1"/>
</dbReference>
<name>A0ABU7S247_9ACTN</name>
<dbReference type="InterPro" id="IPR008731">
    <property type="entry name" value="PTS_EIN"/>
</dbReference>
<dbReference type="InterPro" id="IPR015813">
    <property type="entry name" value="Pyrv/PenolPyrv_kinase-like_dom"/>
</dbReference>
<feature type="domain" description="Phosphotransferase system enzyme I N-terminal" evidence="21">
    <location>
        <begin position="17"/>
        <end position="133"/>
    </location>
</feature>
<evidence type="ECO:0000256" key="1">
    <source>
        <dbReference type="ARBA" id="ARBA00000683"/>
    </source>
</evidence>
<dbReference type="EMBL" id="JAZGQK010000032">
    <property type="protein sequence ID" value="MEE6262868.1"/>
    <property type="molecule type" value="Genomic_DNA"/>
</dbReference>
<keyword evidence="12 17" id="KW-0598">Phosphotransferase system</keyword>
<dbReference type="PANTHER" id="PTHR46244:SF3">
    <property type="entry name" value="PHOSPHOENOLPYRUVATE-PROTEIN PHOSPHOTRANSFERASE"/>
    <property type="match status" value="1"/>
</dbReference>
<evidence type="ECO:0000256" key="12">
    <source>
        <dbReference type="ARBA" id="ARBA00022683"/>
    </source>
</evidence>
<comment type="caution">
    <text evidence="22">The sequence shown here is derived from an EMBL/GenBank/DDBJ whole genome shotgun (WGS) entry which is preliminary data.</text>
</comment>
<gene>
    <name evidence="22" type="primary">ptsP</name>
    <name evidence="22" type="ORF">V1633_30745</name>
</gene>
<dbReference type="PRINTS" id="PR01736">
    <property type="entry name" value="PHPHTRNFRASE"/>
</dbReference>
<dbReference type="InterPro" id="IPR036618">
    <property type="entry name" value="PtsI_HPr-bd_sf"/>
</dbReference>
<evidence type="ECO:0000256" key="15">
    <source>
        <dbReference type="ARBA" id="ARBA00022842"/>
    </source>
</evidence>
<dbReference type="PROSITE" id="PS00370">
    <property type="entry name" value="PEP_ENZYMES_PHOS_SITE"/>
    <property type="match status" value="1"/>
</dbReference>
<evidence type="ECO:0000256" key="9">
    <source>
        <dbReference type="ARBA" id="ARBA00022490"/>
    </source>
</evidence>
<evidence type="ECO:0000259" key="21">
    <source>
        <dbReference type="Pfam" id="PF05524"/>
    </source>
</evidence>
<dbReference type="PANTHER" id="PTHR46244">
    <property type="entry name" value="PHOSPHOENOLPYRUVATE-PROTEIN PHOSPHOTRANSFERASE"/>
    <property type="match status" value="1"/>
</dbReference>
<keyword evidence="10 17" id="KW-0762">Sugar transport</keyword>
<evidence type="ECO:0000313" key="23">
    <source>
        <dbReference type="Proteomes" id="UP001332243"/>
    </source>
</evidence>
<dbReference type="InterPro" id="IPR006318">
    <property type="entry name" value="PTS_EI-like"/>
</dbReference>
<evidence type="ECO:0000256" key="7">
    <source>
        <dbReference type="ARBA" id="ARBA00016544"/>
    </source>
</evidence>
<evidence type="ECO:0000313" key="22">
    <source>
        <dbReference type="EMBL" id="MEE6262868.1"/>
    </source>
</evidence>
<dbReference type="RefSeq" id="WP_331217808.1">
    <property type="nucleotide sequence ID" value="NZ_JAZGQK010000032.1"/>
</dbReference>
<dbReference type="Gene3D" id="3.50.30.10">
    <property type="entry name" value="Phosphohistidine domain"/>
    <property type="match status" value="1"/>
</dbReference>
<dbReference type="SUPFAM" id="SSF52009">
    <property type="entry name" value="Phosphohistidine domain"/>
    <property type="match status" value="1"/>
</dbReference>
<evidence type="ECO:0000256" key="18">
    <source>
        <dbReference type="SAM" id="MobiDB-lite"/>
    </source>
</evidence>
<evidence type="ECO:0000259" key="19">
    <source>
        <dbReference type="Pfam" id="PF00391"/>
    </source>
</evidence>
<dbReference type="InterPro" id="IPR036637">
    <property type="entry name" value="Phosphohistidine_dom_sf"/>
</dbReference>
<comment type="catalytic activity">
    <reaction evidence="1 17">
        <text>L-histidyl-[protein] + phosphoenolpyruvate = N(pros)-phospho-L-histidyl-[protein] + pyruvate</text>
        <dbReference type="Rhea" id="RHEA:23880"/>
        <dbReference type="Rhea" id="RHEA-COMP:9745"/>
        <dbReference type="Rhea" id="RHEA-COMP:9746"/>
        <dbReference type="ChEBI" id="CHEBI:15361"/>
        <dbReference type="ChEBI" id="CHEBI:29979"/>
        <dbReference type="ChEBI" id="CHEBI:58702"/>
        <dbReference type="ChEBI" id="CHEBI:64837"/>
        <dbReference type="EC" id="2.7.3.9"/>
    </reaction>
</comment>
<keyword evidence="14 17" id="KW-0418">Kinase</keyword>
<dbReference type="NCBIfam" id="TIGR01417">
    <property type="entry name" value="PTS_I_fam"/>
    <property type="match status" value="1"/>
</dbReference>
<comment type="cofactor">
    <cofactor evidence="2 17">
        <name>Mg(2+)</name>
        <dbReference type="ChEBI" id="CHEBI:18420"/>
    </cofactor>
</comment>
<evidence type="ECO:0000256" key="8">
    <source>
        <dbReference type="ARBA" id="ARBA00022448"/>
    </source>
</evidence>